<evidence type="ECO:0000256" key="8">
    <source>
        <dbReference type="ARBA" id="ARBA00022989"/>
    </source>
</evidence>
<keyword evidence="12" id="KW-0732">Signal</keyword>
<evidence type="ECO:0000256" key="12">
    <source>
        <dbReference type="SAM" id="SignalP"/>
    </source>
</evidence>
<comment type="function">
    <text evidence="10">Interacts with outer membrane receptor proteins that carry out high-affinity binding and energy dependent uptake into the periplasmic space of specific substrates. It could act to transduce energy from the cytoplasmic membrane to specific energy-requiring processes in the outer membrane, resulting in the release into the periplasm of ligands bound by these outer membrane proteins.</text>
</comment>
<evidence type="ECO:0000313" key="14">
    <source>
        <dbReference type="EMBL" id="EXI89575.1"/>
    </source>
</evidence>
<evidence type="ECO:0000256" key="10">
    <source>
        <dbReference type="RuleBase" id="RU362123"/>
    </source>
</evidence>
<dbReference type="GO" id="GO:0015031">
    <property type="term" value="P:protein transport"/>
    <property type="evidence" value="ECO:0007669"/>
    <property type="project" value="UniProtKB-UniRule"/>
</dbReference>
<dbReference type="PRINTS" id="PR01374">
    <property type="entry name" value="TONBPROTEIN"/>
</dbReference>
<reference evidence="14" key="1">
    <citation type="submission" date="2014-02" db="EMBL/GenBank/DDBJ databases">
        <title>Expanding our view of genomic diversity in Candidatus Accumulibacter clades.</title>
        <authorList>
            <person name="Skennerton C.T."/>
            <person name="Barr J.J."/>
            <person name="Slater F.R."/>
            <person name="Bond P.L."/>
            <person name="Tyson G.W."/>
        </authorList>
    </citation>
    <scope>NUCLEOTIDE SEQUENCE [LARGE SCALE GENOMIC DNA]</scope>
</reference>
<evidence type="ECO:0000313" key="15">
    <source>
        <dbReference type="Proteomes" id="UP000022141"/>
    </source>
</evidence>
<feature type="signal peptide" evidence="12">
    <location>
        <begin position="1"/>
        <end position="17"/>
    </location>
</feature>
<dbReference type="GO" id="GO:0030288">
    <property type="term" value="C:outer membrane-bounded periplasmic space"/>
    <property type="evidence" value="ECO:0007669"/>
    <property type="project" value="InterPro"/>
</dbReference>
<keyword evidence="9" id="KW-0472">Membrane</keyword>
<keyword evidence="3 10" id="KW-0813">Transport</keyword>
<dbReference type="eggNOG" id="COG0810">
    <property type="taxonomic scope" value="Bacteria"/>
</dbReference>
<sequence>MPSSLILALALSLALHASLLLPQAFKHGTPPPPPAPQARLRMPAEQPEASAEPLLKDTVASAEEAVKPPPPPKVVVRRSQPEARAAARRDVQAAQRKLSEHVYYPPDAVARGIEGEVRLILTVSESGRISDVHVGVSSGHAILDNAAVRAAWAMGRVDWAHSGELILPVIFRLE</sequence>
<gene>
    <name evidence="14" type="ORF">AW11_01442</name>
</gene>
<evidence type="ECO:0000256" key="7">
    <source>
        <dbReference type="ARBA" id="ARBA00022927"/>
    </source>
</evidence>
<evidence type="ECO:0000256" key="9">
    <source>
        <dbReference type="ARBA" id="ARBA00023136"/>
    </source>
</evidence>
<evidence type="ECO:0000256" key="4">
    <source>
        <dbReference type="ARBA" id="ARBA00022475"/>
    </source>
</evidence>
<dbReference type="InterPro" id="IPR051045">
    <property type="entry name" value="TonB-dependent_transducer"/>
</dbReference>
<comment type="similarity">
    <text evidence="2 10">Belongs to the TonB family.</text>
</comment>
<dbReference type="NCBIfam" id="TIGR01352">
    <property type="entry name" value="tonB_Cterm"/>
    <property type="match status" value="1"/>
</dbReference>
<dbReference type="Pfam" id="PF03544">
    <property type="entry name" value="TonB_C"/>
    <property type="match status" value="1"/>
</dbReference>
<proteinExistence type="inferred from homology"/>
<dbReference type="PANTHER" id="PTHR33446">
    <property type="entry name" value="PROTEIN TONB-RELATED"/>
    <property type="match status" value="1"/>
</dbReference>
<keyword evidence="7 10" id="KW-0653">Protein transport</keyword>
<evidence type="ECO:0000256" key="2">
    <source>
        <dbReference type="ARBA" id="ARBA00006555"/>
    </source>
</evidence>
<dbReference type="PATRIC" id="fig|1454004.3.peg.1484"/>
<dbReference type="InterPro" id="IPR006260">
    <property type="entry name" value="TonB/TolA_C"/>
</dbReference>
<comment type="subcellular location">
    <subcellularLocation>
        <location evidence="1 10">Cell inner membrane</location>
        <topology evidence="1 10">Single-pass membrane protein</topology>
        <orientation evidence="1 10">Periplasmic side</orientation>
    </subcellularLocation>
</comment>
<dbReference type="Gene3D" id="3.30.1150.10">
    <property type="match status" value="1"/>
</dbReference>
<feature type="chain" id="PRO_5001463272" description="Protein TonB" evidence="12">
    <location>
        <begin position="18"/>
        <end position="174"/>
    </location>
</feature>
<comment type="caution">
    <text evidence="14">The sequence shown here is derived from an EMBL/GenBank/DDBJ whole genome shotgun (WGS) entry which is preliminary data.</text>
</comment>
<evidence type="ECO:0000256" key="6">
    <source>
        <dbReference type="ARBA" id="ARBA00022692"/>
    </source>
</evidence>
<accession>A0A011QKQ1</accession>
<dbReference type="AlphaFoldDB" id="A0A011QKQ1"/>
<feature type="region of interest" description="Disordered" evidence="11">
    <location>
        <begin position="26"/>
        <end position="85"/>
    </location>
</feature>
<name>A0A011QKQ1_ACCRE</name>
<evidence type="ECO:0000256" key="1">
    <source>
        <dbReference type="ARBA" id="ARBA00004383"/>
    </source>
</evidence>
<dbReference type="STRING" id="1454004.AW11_01442"/>
<protein>
    <recommendedName>
        <fullName evidence="10">Protein TonB</fullName>
    </recommendedName>
</protein>
<evidence type="ECO:0000259" key="13">
    <source>
        <dbReference type="PROSITE" id="PS52015"/>
    </source>
</evidence>
<keyword evidence="10" id="KW-0735">Signal-anchor</keyword>
<evidence type="ECO:0000256" key="3">
    <source>
        <dbReference type="ARBA" id="ARBA00022448"/>
    </source>
</evidence>
<dbReference type="GO" id="GO:0015891">
    <property type="term" value="P:siderophore transport"/>
    <property type="evidence" value="ECO:0007669"/>
    <property type="project" value="InterPro"/>
</dbReference>
<dbReference type="PANTHER" id="PTHR33446:SF2">
    <property type="entry name" value="PROTEIN TONB"/>
    <property type="match status" value="1"/>
</dbReference>
<dbReference type="SUPFAM" id="SSF74653">
    <property type="entry name" value="TolA/TonB C-terminal domain"/>
    <property type="match status" value="1"/>
</dbReference>
<dbReference type="GO" id="GO:0098797">
    <property type="term" value="C:plasma membrane protein complex"/>
    <property type="evidence" value="ECO:0007669"/>
    <property type="project" value="TreeGrafter"/>
</dbReference>
<dbReference type="PROSITE" id="PS52015">
    <property type="entry name" value="TONB_CTD"/>
    <property type="match status" value="1"/>
</dbReference>
<dbReference type="Proteomes" id="UP000022141">
    <property type="component" value="Unassembled WGS sequence"/>
</dbReference>
<dbReference type="EMBL" id="JEMY01000015">
    <property type="protein sequence ID" value="EXI89575.1"/>
    <property type="molecule type" value="Genomic_DNA"/>
</dbReference>
<keyword evidence="6" id="KW-0812">Transmembrane</keyword>
<dbReference type="InterPro" id="IPR003538">
    <property type="entry name" value="TonB"/>
</dbReference>
<keyword evidence="5 10" id="KW-0997">Cell inner membrane</keyword>
<evidence type="ECO:0000256" key="5">
    <source>
        <dbReference type="ARBA" id="ARBA00022519"/>
    </source>
</evidence>
<evidence type="ECO:0000256" key="11">
    <source>
        <dbReference type="SAM" id="MobiDB-lite"/>
    </source>
</evidence>
<keyword evidence="4 10" id="KW-1003">Cell membrane</keyword>
<organism evidence="14 15">
    <name type="scientific">Accumulibacter regalis</name>
    <dbReference type="NCBI Taxonomy" id="522306"/>
    <lineage>
        <taxon>Bacteria</taxon>
        <taxon>Pseudomonadati</taxon>
        <taxon>Pseudomonadota</taxon>
        <taxon>Betaproteobacteria</taxon>
        <taxon>Candidatus Accumulibacter</taxon>
    </lineage>
</organism>
<feature type="domain" description="TonB C-terminal" evidence="13">
    <location>
        <begin position="89"/>
        <end position="174"/>
    </location>
</feature>
<dbReference type="InterPro" id="IPR037682">
    <property type="entry name" value="TonB_C"/>
</dbReference>
<keyword evidence="15" id="KW-1185">Reference proteome</keyword>
<keyword evidence="8" id="KW-1133">Transmembrane helix</keyword>
<dbReference type="GO" id="GO:0055085">
    <property type="term" value="P:transmembrane transport"/>
    <property type="evidence" value="ECO:0007669"/>
    <property type="project" value="InterPro"/>
</dbReference>
<dbReference type="GO" id="GO:0031992">
    <property type="term" value="F:energy transducer activity"/>
    <property type="evidence" value="ECO:0007669"/>
    <property type="project" value="InterPro"/>
</dbReference>